<keyword evidence="10" id="KW-1185">Reference proteome</keyword>
<evidence type="ECO:0000256" key="7">
    <source>
        <dbReference type="SAM" id="MobiDB-lite"/>
    </source>
</evidence>
<feature type="domain" description="KaiC" evidence="8">
    <location>
        <begin position="244"/>
        <end position="478"/>
    </location>
</feature>
<reference evidence="9 10" key="1">
    <citation type="journal article" date="2013" name="Genome Announc.">
        <title>Genome of the haloarchaeon Natronomonas moolapensis, a neutrophilic member of a previously haloalkaliphilic genus.</title>
        <authorList>
            <person name="Dyall-Smith M.L."/>
            <person name="Pfeiffer F."/>
            <person name="Oberwinkler T."/>
            <person name="Klee K."/>
            <person name="Rampp M."/>
            <person name="Palm P."/>
            <person name="Gross K."/>
            <person name="Schuster S.C."/>
            <person name="Oesterhelt D."/>
        </authorList>
    </citation>
    <scope>NUCLEOTIDE SEQUENCE [LARGE SCALE GENOMIC DNA]</scope>
    <source>
        <strain evidence="10">DSM 18674 / JCM 14361 / 8.8.11</strain>
    </source>
</reference>
<evidence type="ECO:0000256" key="6">
    <source>
        <dbReference type="ARBA" id="ARBA00022801"/>
    </source>
</evidence>
<dbReference type="Proteomes" id="UP000011867">
    <property type="component" value="Chromosome"/>
</dbReference>
<dbReference type="InterPro" id="IPR030665">
    <property type="entry name" value="KaiC"/>
</dbReference>
<evidence type="ECO:0000256" key="4">
    <source>
        <dbReference type="ARBA" id="ARBA00022737"/>
    </source>
</evidence>
<dbReference type="InterPro" id="IPR003593">
    <property type="entry name" value="AAA+_ATPase"/>
</dbReference>
<evidence type="ECO:0000313" key="10">
    <source>
        <dbReference type="Proteomes" id="UP000011867"/>
    </source>
</evidence>
<organism evidence="9 10">
    <name type="scientific">Natronomonas moolapensis (strain DSM 18674 / CECT 7526 / JCM 14361 / 8.8.11)</name>
    <dbReference type="NCBI Taxonomy" id="268739"/>
    <lineage>
        <taxon>Archaea</taxon>
        <taxon>Methanobacteriati</taxon>
        <taxon>Methanobacteriota</taxon>
        <taxon>Stenosarchaea group</taxon>
        <taxon>Halobacteria</taxon>
        <taxon>Halobacteriales</taxon>
        <taxon>Natronomonadaceae</taxon>
        <taxon>Natronomonas</taxon>
    </lineage>
</organism>
<evidence type="ECO:0000256" key="3">
    <source>
        <dbReference type="ARBA" id="ARBA00022679"/>
    </source>
</evidence>
<keyword evidence="2" id="KW-0597">Phosphoprotein</keyword>
<dbReference type="Gene3D" id="3.40.50.300">
    <property type="entry name" value="P-loop containing nucleotide triphosphate hydrolases"/>
    <property type="match status" value="2"/>
</dbReference>
<evidence type="ECO:0000313" key="9">
    <source>
        <dbReference type="EMBL" id="CCQ36658.1"/>
    </source>
</evidence>
<dbReference type="Pfam" id="PF06745">
    <property type="entry name" value="ATPase"/>
    <property type="match status" value="2"/>
</dbReference>
<gene>
    <name evidence="9" type="ordered locus">Nmlp_2492</name>
</gene>
<dbReference type="AlphaFoldDB" id="M1XR79"/>
<dbReference type="PRINTS" id="PR01874">
    <property type="entry name" value="DNAREPAIRADA"/>
</dbReference>
<evidence type="ECO:0000256" key="1">
    <source>
        <dbReference type="ARBA" id="ARBA00012513"/>
    </source>
</evidence>
<keyword evidence="6" id="KW-0378">Hydrolase</keyword>
<sequence length="485" mass="52544">MPASTDTSRVETGVPRADGVLDGGLRPASATLVRGAPGAGKTIFGLHFLAAAGDRDETGLYINLGEPAGYLRETAESFGLGVSDVGFLDLSPSGSQFQDDGTYDLFRSGEVENPALVDSIREEIEAIDPDRVVIDPVTEIRHLTPDERQFRTQVLSLLDFLKASGATILLTSQAAPSIPDDDLQFLVDAVIDLLVEGNRRTLSVSKFRGSDARAGPHTVTIDDDGMHLWPALDPSLHGRDGPLGTLSSGVDELDALLSGGITTGTIAFLSGPTGVGKTTTGLQFVSEAATRGRRSVLYSFEEKRKTILTRAEATGIPAREMVEDGTLLIKEIGPDELALDEFIHRIRTEVEERSTEIVMIDGVTGYERAFREGSDDPTHDLVKIGRYLRNMNVTGIATNEVHQITGEFRATEQRVSHLADSIILLRHVEYRGELRKVIGVLKMRTSDFETGIRTLEVTGDGLVIGDPLPELRGILTGTPDWRMED</sequence>
<feature type="region of interest" description="Disordered" evidence="7">
    <location>
        <begin position="1"/>
        <end position="21"/>
    </location>
</feature>
<dbReference type="GO" id="GO:0004674">
    <property type="term" value="F:protein serine/threonine kinase activity"/>
    <property type="evidence" value="ECO:0007669"/>
    <property type="project" value="UniProtKB-EC"/>
</dbReference>
<dbReference type="PANTHER" id="PTHR42926:SF1">
    <property type="entry name" value="CIRCADIAN CLOCK OSCILLATOR PROTEIN KAIC 1"/>
    <property type="match status" value="1"/>
</dbReference>
<keyword evidence="4" id="KW-0677">Repeat</keyword>
<dbReference type="EC" id="2.7.11.1" evidence="1"/>
<dbReference type="InterPro" id="IPR010624">
    <property type="entry name" value="KaiC_dom"/>
</dbReference>
<dbReference type="STRING" id="268739.Nmlp_2492"/>
<protein>
    <recommendedName>
        <fullName evidence="1">non-specific serine/threonine protein kinase</fullName>
        <ecNumber evidence="1">2.7.11.1</ecNumber>
    </recommendedName>
</protein>
<dbReference type="RefSeq" id="WP_015409453.1">
    <property type="nucleotide sequence ID" value="NC_020388.1"/>
</dbReference>
<feature type="domain" description="KaiC" evidence="8">
    <location>
        <begin position="8"/>
        <end position="242"/>
    </location>
</feature>
<dbReference type="GO" id="GO:0005524">
    <property type="term" value="F:ATP binding"/>
    <property type="evidence" value="ECO:0007669"/>
    <property type="project" value="InterPro"/>
</dbReference>
<dbReference type="GO" id="GO:0016787">
    <property type="term" value="F:hydrolase activity"/>
    <property type="evidence" value="ECO:0007669"/>
    <property type="project" value="UniProtKB-KW"/>
</dbReference>
<dbReference type="PIRSF" id="PIRSF039117">
    <property type="entry name" value="KaiC"/>
    <property type="match status" value="1"/>
</dbReference>
<dbReference type="KEGG" id="nmo:Nmlp_2492"/>
<evidence type="ECO:0000259" key="8">
    <source>
        <dbReference type="PROSITE" id="PS51146"/>
    </source>
</evidence>
<dbReference type="PROSITE" id="PS51146">
    <property type="entry name" value="KAIC"/>
    <property type="match status" value="2"/>
</dbReference>
<dbReference type="OrthoDB" id="27015at2157"/>
<evidence type="ECO:0000256" key="5">
    <source>
        <dbReference type="ARBA" id="ARBA00022777"/>
    </source>
</evidence>
<dbReference type="HOGENOM" id="CLU_023669_4_2_2"/>
<dbReference type="EMBL" id="HF582854">
    <property type="protein sequence ID" value="CCQ36658.1"/>
    <property type="molecule type" value="Genomic_DNA"/>
</dbReference>
<keyword evidence="3" id="KW-0808">Transferase</keyword>
<keyword evidence="5" id="KW-0418">Kinase</keyword>
<dbReference type="InterPro" id="IPR014774">
    <property type="entry name" value="KaiC-like_dom"/>
</dbReference>
<dbReference type="InterPro" id="IPR051347">
    <property type="entry name" value="Circadian_clock_KaiC-rel"/>
</dbReference>
<accession>M1XR79</accession>
<proteinExistence type="predicted"/>
<name>M1XR79_NATM8</name>
<dbReference type="eggNOG" id="arCOG01174">
    <property type="taxonomic scope" value="Archaea"/>
</dbReference>
<dbReference type="SMART" id="SM00382">
    <property type="entry name" value="AAA"/>
    <property type="match status" value="2"/>
</dbReference>
<dbReference type="GeneID" id="14651313"/>
<dbReference type="PANTHER" id="PTHR42926">
    <property type="match status" value="1"/>
</dbReference>
<dbReference type="SUPFAM" id="SSF52540">
    <property type="entry name" value="P-loop containing nucleoside triphosphate hydrolases"/>
    <property type="match status" value="2"/>
</dbReference>
<evidence type="ECO:0000256" key="2">
    <source>
        <dbReference type="ARBA" id="ARBA00022553"/>
    </source>
</evidence>
<dbReference type="InterPro" id="IPR027417">
    <property type="entry name" value="P-loop_NTPase"/>
</dbReference>